<dbReference type="InterPro" id="IPR025420">
    <property type="entry name" value="DUF4143"/>
</dbReference>
<dbReference type="SUPFAM" id="SSF52540">
    <property type="entry name" value="P-loop containing nucleoside triphosphate hydrolases"/>
    <property type="match status" value="1"/>
</dbReference>
<reference evidence="3" key="1">
    <citation type="submission" date="2018-06" db="EMBL/GenBank/DDBJ databases">
        <authorList>
            <person name="Zhirakovskaya E."/>
        </authorList>
    </citation>
    <scope>NUCLEOTIDE SEQUENCE</scope>
</reference>
<dbReference type="Pfam" id="PF13173">
    <property type="entry name" value="AAA_14"/>
    <property type="match status" value="1"/>
</dbReference>
<dbReference type="PANTHER" id="PTHR33295:SF8">
    <property type="entry name" value="AAA+ ATPASE DOMAIN-CONTAINING PROTEIN"/>
    <property type="match status" value="1"/>
</dbReference>
<gene>
    <name evidence="3" type="ORF">MNBD_GAMMA13-2099</name>
</gene>
<organism evidence="3">
    <name type="scientific">hydrothermal vent metagenome</name>
    <dbReference type="NCBI Taxonomy" id="652676"/>
    <lineage>
        <taxon>unclassified sequences</taxon>
        <taxon>metagenomes</taxon>
        <taxon>ecological metagenomes</taxon>
    </lineage>
</organism>
<protein>
    <submittedName>
        <fullName evidence="3">Similar to ATPase (AAA+ superfamily)</fullName>
    </submittedName>
</protein>
<feature type="domain" description="AAA" evidence="1">
    <location>
        <begin position="51"/>
        <end position="183"/>
    </location>
</feature>
<sequence>MLEISSDDVLNRLEMDNSWWVDSGKIPYVNDPKRDYFDKFFQLVTERKIKRATIMMGPRRIGKTVILYQTIGKLIEVGVDPQKILYVSMDTPVYVGLSLEKFATLFQQRNHLDNASETYVIYDEIQYLKNWEVHLKDLVDHYPHIKFIASGSAAAALKLKSQESGAGRFTHFMLPPLTFAEYLHFSGIEEDLIIQDPLDPKKDETGDIDALNQAFIDYINHGGYPEVVINPAIKSAGKRYIKEDIIDKVLLRDLPSLYGINDIQEMNRLFTVLAYNTGNEVSPEELSQSSGVPKHLLQKYLDYLEAAFLIVRVAKINESGKHFKRQRQFKVYLTNPSMRAALFKPVKDDDPAMGALAETAIFSQWFHSPEMDLIRYARWSSGVGGEVDIVKLGADLKPVWAYEIKWSNAYFEQPRKLKSLIKFTKTNKPENISIGATTKTMSGEREVQGITIRFFPCSLHCYQIGRRVTLNR</sequence>
<dbReference type="PANTHER" id="PTHR33295">
    <property type="entry name" value="ATPASE"/>
    <property type="match status" value="1"/>
</dbReference>
<accession>A0A3B0YF52</accession>
<dbReference type="EMBL" id="UOFK01000021">
    <property type="protein sequence ID" value="VAW72769.1"/>
    <property type="molecule type" value="Genomic_DNA"/>
</dbReference>
<dbReference type="InterPro" id="IPR027417">
    <property type="entry name" value="P-loop_NTPase"/>
</dbReference>
<name>A0A3B0YF52_9ZZZZ</name>
<feature type="domain" description="DUF4143" evidence="2">
    <location>
        <begin position="252"/>
        <end position="407"/>
    </location>
</feature>
<dbReference type="Pfam" id="PF13635">
    <property type="entry name" value="DUF4143"/>
    <property type="match status" value="1"/>
</dbReference>
<evidence type="ECO:0000259" key="1">
    <source>
        <dbReference type="Pfam" id="PF13173"/>
    </source>
</evidence>
<dbReference type="AlphaFoldDB" id="A0A3B0YF52"/>
<dbReference type="Gene3D" id="3.40.50.300">
    <property type="entry name" value="P-loop containing nucleotide triphosphate hydrolases"/>
    <property type="match status" value="1"/>
</dbReference>
<evidence type="ECO:0000259" key="2">
    <source>
        <dbReference type="Pfam" id="PF13635"/>
    </source>
</evidence>
<proteinExistence type="predicted"/>
<evidence type="ECO:0000313" key="3">
    <source>
        <dbReference type="EMBL" id="VAW72769.1"/>
    </source>
</evidence>
<dbReference type="InterPro" id="IPR041682">
    <property type="entry name" value="AAA_14"/>
</dbReference>